<evidence type="ECO:0000313" key="4">
    <source>
        <dbReference type="Proteomes" id="UP001597063"/>
    </source>
</evidence>
<dbReference type="RefSeq" id="WP_131759918.1">
    <property type="nucleotide sequence ID" value="NZ_CAACUY010000095.1"/>
</dbReference>
<feature type="domain" description="AMP-dependent synthetase/ligase" evidence="1">
    <location>
        <begin position="147"/>
        <end position="346"/>
    </location>
</feature>
<evidence type="ECO:0000259" key="2">
    <source>
        <dbReference type="Pfam" id="PF13193"/>
    </source>
</evidence>
<name>A0ABW2XLG7_9ACTN</name>
<evidence type="ECO:0000313" key="3">
    <source>
        <dbReference type="EMBL" id="MFD0686464.1"/>
    </source>
</evidence>
<reference evidence="4" key="1">
    <citation type="journal article" date="2019" name="Int. J. Syst. Evol. Microbiol.">
        <title>The Global Catalogue of Microorganisms (GCM) 10K type strain sequencing project: providing services to taxonomists for standard genome sequencing and annotation.</title>
        <authorList>
            <consortium name="The Broad Institute Genomics Platform"/>
            <consortium name="The Broad Institute Genome Sequencing Center for Infectious Disease"/>
            <person name="Wu L."/>
            <person name="Ma J."/>
        </authorList>
    </citation>
    <scope>NUCLEOTIDE SEQUENCE [LARGE SCALE GENOMIC DNA]</scope>
    <source>
        <strain evidence="4">JCM 9371</strain>
    </source>
</reference>
<protein>
    <submittedName>
        <fullName evidence="3">AMP-binding protein</fullName>
    </submittedName>
</protein>
<dbReference type="Gene3D" id="3.40.50.12780">
    <property type="entry name" value="N-terminal domain of ligase-like"/>
    <property type="match status" value="1"/>
</dbReference>
<gene>
    <name evidence="3" type="ORF">ACFQZM_18325</name>
</gene>
<dbReference type="Gene3D" id="3.30.300.30">
    <property type="match status" value="1"/>
</dbReference>
<keyword evidence="4" id="KW-1185">Reference proteome</keyword>
<accession>A0ABW2XLG7</accession>
<dbReference type="InterPro" id="IPR042099">
    <property type="entry name" value="ANL_N_sf"/>
</dbReference>
<evidence type="ECO:0000259" key="1">
    <source>
        <dbReference type="Pfam" id="PF00501"/>
    </source>
</evidence>
<dbReference type="InterPro" id="IPR045851">
    <property type="entry name" value="AMP-bd_C_sf"/>
</dbReference>
<dbReference type="InterPro" id="IPR025110">
    <property type="entry name" value="AMP-bd_C"/>
</dbReference>
<sequence>MAATRVSADERIGALAARHPHEPAVVTAGRDGAGDSVLTWAELDEASAGLARRLRGLRAGAAGPFAVVVDAANSAKTVVEFAACMRAGVPFLARDPLAPAPEARRVLAALAETHRPVLADDLWKSDGPGGIEDGALHDDGIGGDAGYLLATGGSSGNPRLVRHPGALDHDPARVPNAMLRAVGWTHGQRQLIVGPLHHAAPFMCCWEGLLDANTLVLLPRFDARLMLAAMERHAIQWAQLAPVHMAWALHALRTGSPDLRSLRAVVHTAAPCPPELKRAWIDLVGPERLYEVYGATEAVGTTLLDGREWLAHPGSVGRGFCTQIRVLDEAGRPVPAGTVGEVFMRRTVRRGSDPTGHGLRRTLDGFLSVGDFGRLDADGYLYLAPRRHDMVIVGGGNVYPAEVEGVLSGHPDVLDVAVVGEHDELLGSRLVALVVGRPGAEPDAAGIAARAAARLAPHKVPWDVRFVTELPRTGAGKLLRRRLAGTEGSVG</sequence>
<dbReference type="InterPro" id="IPR000873">
    <property type="entry name" value="AMP-dep_synth/lig_dom"/>
</dbReference>
<feature type="domain" description="AMP-dependent synthetase/ligase" evidence="1">
    <location>
        <begin position="16"/>
        <end position="108"/>
    </location>
</feature>
<dbReference type="InterPro" id="IPR050237">
    <property type="entry name" value="ATP-dep_AMP-bd_enzyme"/>
</dbReference>
<organism evidence="3 4">
    <name type="scientific">Actinomadura fibrosa</name>
    <dbReference type="NCBI Taxonomy" id="111802"/>
    <lineage>
        <taxon>Bacteria</taxon>
        <taxon>Bacillati</taxon>
        <taxon>Actinomycetota</taxon>
        <taxon>Actinomycetes</taxon>
        <taxon>Streptosporangiales</taxon>
        <taxon>Thermomonosporaceae</taxon>
        <taxon>Actinomadura</taxon>
    </lineage>
</organism>
<dbReference type="Proteomes" id="UP001597063">
    <property type="component" value="Unassembled WGS sequence"/>
</dbReference>
<dbReference type="Pfam" id="PF00501">
    <property type="entry name" value="AMP-binding"/>
    <property type="match status" value="2"/>
</dbReference>
<feature type="domain" description="AMP-binding enzyme C-terminal" evidence="2">
    <location>
        <begin position="402"/>
        <end position="477"/>
    </location>
</feature>
<dbReference type="PANTHER" id="PTHR43767:SF1">
    <property type="entry name" value="NONRIBOSOMAL PEPTIDE SYNTHASE PES1 (EUROFUNG)-RELATED"/>
    <property type="match status" value="1"/>
</dbReference>
<dbReference type="PANTHER" id="PTHR43767">
    <property type="entry name" value="LONG-CHAIN-FATTY-ACID--COA LIGASE"/>
    <property type="match status" value="1"/>
</dbReference>
<dbReference type="EMBL" id="JBHTGP010000010">
    <property type="protein sequence ID" value="MFD0686464.1"/>
    <property type="molecule type" value="Genomic_DNA"/>
</dbReference>
<proteinExistence type="predicted"/>
<comment type="caution">
    <text evidence="3">The sequence shown here is derived from an EMBL/GenBank/DDBJ whole genome shotgun (WGS) entry which is preliminary data.</text>
</comment>
<dbReference type="Pfam" id="PF13193">
    <property type="entry name" value="AMP-binding_C"/>
    <property type="match status" value="1"/>
</dbReference>
<dbReference type="SUPFAM" id="SSF56801">
    <property type="entry name" value="Acetyl-CoA synthetase-like"/>
    <property type="match status" value="1"/>
</dbReference>